<organism evidence="3 4">
    <name type="scientific">Bradyrhizobium erythrophlei</name>
    <dbReference type="NCBI Taxonomy" id="1437360"/>
    <lineage>
        <taxon>Bacteria</taxon>
        <taxon>Pseudomonadati</taxon>
        <taxon>Pseudomonadota</taxon>
        <taxon>Alphaproteobacteria</taxon>
        <taxon>Hyphomicrobiales</taxon>
        <taxon>Nitrobacteraceae</taxon>
        <taxon>Bradyrhizobium</taxon>
    </lineage>
</organism>
<feature type="signal peptide" evidence="2">
    <location>
        <begin position="1"/>
        <end position="24"/>
    </location>
</feature>
<feature type="region of interest" description="Disordered" evidence="1">
    <location>
        <begin position="31"/>
        <end position="59"/>
    </location>
</feature>
<feature type="chain" id="PRO_5009914317" evidence="2">
    <location>
        <begin position="25"/>
        <end position="92"/>
    </location>
</feature>
<accession>A0A1M5V2K5</accession>
<dbReference type="RefSeq" id="WP_154072553.1">
    <property type="nucleotide sequence ID" value="NZ_LT670817.1"/>
</dbReference>
<name>A0A1M5V2K5_9BRAD</name>
<proteinExistence type="predicted"/>
<keyword evidence="2" id="KW-0732">Signal</keyword>
<evidence type="ECO:0000313" key="4">
    <source>
        <dbReference type="Proteomes" id="UP000189796"/>
    </source>
</evidence>
<evidence type="ECO:0000313" key="3">
    <source>
        <dbReference type="EMBL" id="SHH69384.1"/>
    </source>
</evidence>
<dbReference type="AlphaFoldDB" id="A0A1M5V2K5"/>
<dbReference type="OrthoDB" id="8241895at2"/>
<dbReference type="EMBL" id="LT670817">
    <property type="protein sequence ID" value="SHH69384.1"/>
    <property type="molecule type" value="Genomic_DNA"/>
</dbReference>
<sequence>MSRKTIFGAALVVSSLLLANVGYAEQVPPVHKGPWPIRNGRNYQPTENELRSSHLQDVTPDQAREIDRLYSELLAAHPATKNDRAAEKEISQ</sequence>
<dbReference type="Proteomes" id="UP000189796">
    <property type="component" value="Chromosome I"/>
</dbReference>
<protein>
    <submittedName>
        <fullName evidence="3">Uncharacterized protein</fullName>
    </submittedName>
</protein>
<evidence type="ECO:0000256" key="2">
    <source>
        <dbReference type="SAM" id="SignalP"/>
    </source>
</evidence>
<evidence type="ECO:0000256" key="1">
    <source>
        <dbReference type="SAM" id="MobiDB-lite"/>
    </source>
</evidence>
<reference evidence="3 4" key="1">
    <citation type="submission" date="2016-11" db="EMBL/GenBank/DDBJ databases">
        <authorList>
            <person name="Jaros S."/>
            <person name="Januszkiewicz K."/>
            <person name="Wedrychowicz H."/>
        </authorList>
    </citation>
    <scope>NUCLEOTIDE SEQUENCE [LARGE SCALE GENOMIC DNA]</scope>
    <source>
        <strain evidence="3 4">GAS138</strain>
    </source>
</reference>
<gene>
    <name evidence="3" type="ORF">SAMN05443248_5722</name>
</gene>